<comment type="caution">
    <text evidence="3">The sequence shown here is derived from an EMBL/GenBank/DDBJ whole genome shotgun (WGS) entry which is preliminary data.</text>
</comment>
<dbReference type="InterPro" id="IPR009061">
    <property type="entry name" value="DNA-bd_dom_put_sf"/>
</dbReference>
<dbReference type="PROSITE" id="PS50937">
    <property type="entry name" value="HTH_MERR_2"/>
    <property type="match status" value="1"/>
</dbReference>
<reference evidence="3 4" key="1">
    <citation type="submission" date="2020-08" db="EMBL/GenBank/DDBJ databases">
        <title>Genomic Encyclopedia of Type Strains, Phase IV (KMG-IV): sequencing the most valuable type-strain genomes for metagenomic binning, comparative biology and taxonomic classification.</title>
        <authorList>
            <person name="Goeker M."/>
        </authorList>
    </citation>
    <scope>NUCLEOTIDE SEQUENCE [LARGE SCALE GENOMIC DNA]</scope>
    <source>
        <strain evidence="3 4">DSM 11590</strain>
    </source>
</reference>
<dbReference type="InterPro" id="IPR000551">
    <property type="entry name" value="MerR-type_HTH_dom"/>
</dbReference>
<dbReference type="GO" id="GO:0003700">
    <property type="term" value="F:DNA-binding transcription factor activity"/>
    <property type="evidence" value="ECO:0007669"/>
    <property type="project" value="InterPro"/>
</dbReference>
<protein>
    <submittedName>
        <fullName evidence="3">DNA-binding transcriptional MerR regulator</fullName>
    </submittedName>
</protein>
<evidence type="ECO:0000313" key="4">
    <source>
        <dbReference type="Proteomes" id="UP000544872"/>
    </source>
</evidence>
<dbReference type="EMBL" id="JACIIX010000002">
    <property type="protein sequence ID" value="MBB6209613.1"/>
    <property type="molecule type" value="Genomic_DNA"/>
</dbReference>
<evidence type="ECO:0000313" key="3">
    <source>
        <dbReference type="EMBL" id="MBB6209613.1"/>
    </source>
</evidence>
<accession>A0A7X0DL35</accession>
<organism evidence="3 4">
    <name type="scientific">Novispirillum itersonii</name>
    <name type="common">Aquaspirillum itersonii</name>
    <dbReference type="NCBI Taxonomy" id="189"/>
    <lineage>
        <taxon>Bacteria</taxon>
        <taxon>Pseudomonadati</taxon>
        <taxon>Pseudomonadota</taxon>
        <taxon>Alphaproteobacteria</taxon>
        <taxon>Rhodospirillales</taxon>
        <taxon>Novispirillaceae</taxon>
        <taxon>Novispirillum</taxon>
    </lineage>
</organism>
<keyword evidence="4" id="KW-1185">Reference proteome</keyword>
<evidence type="ECO:0000259" key="2">
    <source>
        <dbReference type="PROSITE" id="PS50937"/>
    </source>
</evidence>
<evidence type="ECO:0000256" key="1">
    <source>
        <dbReference type="ARBA" id="ARBA00023125"/>
    </source>
</evidence>
<gene>
    <name evidence="3" type="ORF">FHS48_001015</name>
</gene>
<dbReference type="InterPro" id="IPR047057">
    <property type="entry name" value="MerR_fam"/>
</dbReference>
<dbReference type="SUPFAM" id="SSF46955">
    <property type="entry name" value="Putative DNA-binding domain"/>
    <property type="match status" value="1"/>
</dbReference>
<keyword evidence="1 3" id="KW-0238">DNA-binding</keyword>
<proteinExistence type="predicted"/>
<dbReference type="Proteomes" id="UP000544872">
    <property type="component" value="Unassembled WGS sequence"/>
</dbReference>
<dbReference type="CDD" id="cd04776">
    <property type="entry name" value="HTH_GnyR"/>
    <property type="match status" value="1"/>
</dbReference>
<dbReference type="AlphaFoldDB" id="A0A7X0DL35"/>
<dbReference type="PANTHER" id="PTHR30204">
    <property type="entry name" value="REDOX-CYCLING DRUG-SENSING TRANSCRIPTIONAL ACTIVATOR SOXR"/>
    <property type="match status" value="1"/>
</dbReference>
<sequence length="143" mass="16381">MKMAAGAPATSDRHAAALEREFSISELAAEFGVTARAIRFYEDKGLVSPRRDGQRRLYSPRDRVRLILILRGKRLGFSLREIQEILDLYDAEPGEAGQLRHLLGKVQERRISLARQREDIDSILHEIDRLEQQCLDRLEAQGE</sequence>
<feature type="domain" description="HTH merR-type" evidence="2">
    <location>
        <begin position="21"/>
        <end position="88"/>
    </location>
</feature>
<dbReference type="PANTHER" id="PTHR30204:SF58">
    <property type="entry name" value="HTH-TYPE TRANSCRIPTIONAL REGULATOR YFMP"/>
    <property type="match status" value="1"/>
</dbReference>
<dbReference type="GO" id="GO:0003677">
    <property type="term" value="F:DNA binding"/>
    <property type="evidence" value="ECO:0007669"/>
    <property type="project" value="UniProtKB-KW"/>
</dbReference>
<dbReference type="RefSeq" id="WP_416046500.1">
    <property type="nucleotide sequence ID" value="NZ_JACIIX010000002.1"/>
</dbReference>
<dbReference type="Gene3D" id="1.10.1660.10">
    <property type="match status" value="1"/>
</dbReference>
<dbReference type="SMART" id="SM00422">
    <property type="entry name" value="HTH_MERR"/>
    <property type="match status" value="1"/>
</dbReference>
<name>A0A7X0DL35_NOVIT</name>
<dbReference type="Pfam" id="PF13411">
    <property type="entry name" value="MerR_1"/>
    <property type="match status" value="1"/>
</dbReference>